<dbReference type="Proteomes" id="UP001595803">
    <property type="component" value="Unassembled WGS sequence"/>
</dbReference>
<organism evidence="2 3">
    <name type="scientific">Deinococcus rufus</name>
    <dbReference type="NCBI Taxonomy" id="2136097"/>
    <lineage>
        <taxon>Bacteria</taxon>
        <taxon>Thermotogati</taxon>
        <taxon>Deinococcota</taxon>
        <taxon>Deinococci</taxon>
        <taxon>Deinococcales</taxon>
        <taxon>Deinococcaceae</taxon>
        <taxon>Deinococcus</taxon>
    </lineage>
</organism>
<reference evidence="3" key="1">
    <citation type="journal article" date="2019" name="Int. J. Syst. Evol. Microbiol.">
        <title>The Global Catalogue of Microorganisms (GCM) 10K type strain sequencing project: providing services to taxonomists for standard genome sequencing and annotation.</title>
        <authorList>
            <consortium name="The Broad Institute Genomics Platform"/>
            <consortium name="The Broad Institute Genome Sequencing Center for Infectious Disease"/>
            <person name="Wu L."/>
            <person name="Ma J."/>
        </authorList>
    </citation>
    <scope>NUCLEOTIDE SEQUENCE [LARGE SCALE GENOMIC DNA]</scope>
    <source>
        <strain evidence="3">CCTCC AB 2017081</strain>
    </source>
</reference>
<proteinExistence type="predicted"/>
<evidence type="ECO:0000256" key="1">
    <source>
        <dbReference type="SAM" id="Phobius"/>
    </source>
</evidence>
<keyword evidence="1" id="KW-0472">Membrane</keyword>
<keyword evidence="1" id="KW-0812">Transmembrane</keyword>
<keyword evidence="1" id="KW-1133">Transmembrane helix</keyword>
<evidence type="ECO:0000313" key="2">
    <source>
        <dbReference type="EMBL" id="MFC3832960.1"/>
    </source>
</evidence>
<name>A0ABV7Z9Q4_9DEIO</name>
<comment type="caution">
    <text evidence="2">The sequence shown here is derived from an EMBL/GenBank/DDBJ whole genome shotgun (WGS) entry which is preliminary data.</text>
</comment>
<keyword evidence="3" id="KW-1185">Reference proteome</keyword>
<dbReference type="EMBL" id="JBHRZG010000009">
    <property type="protein sequence ID" value="MFC3832960.1"/>
    <property type="molecule type" value="Genomic_DNA"/>
</dbReference>
<feature type="transmembrane region" description="Helical" evidence="1">
    <location>
        <begin position="22"/>
        <end position="41"/>
    </location>
</feature>
<evidence type="ECO:0000313" key="3">
    <source>
        <dbReference type="Proteomes" id="UP001595803"/>
    </source>
</evidence>
<protein>
    <submittedName>
        <fullName evidence="2">Uncharacterized protein</fullName>
    </submittedName>
</protein>
<accession>A0ABV7Z9Q4</accession>
<sequence length="70" mass="7336">MGFTERSGQRRGHGGPPGARRAWLAATGLVALAVTTLGWRLQQQGAGRVGRLGGDFHALRALPGGRLLYG</sequence>
<gene>
    <name evidence="2" type="ORF">ACFOSB_08840</name>
</gene>